<sequence length="75" mass="8237">MCIPISLLPRPLYRISFTCTPNMPVVKPNWGPIPTRDISIKCSQMSDEGLCSGASQMTASESGYCMLKRSIAARQ</sequence>
<evidence type="ECO:0000313" key="2">
    <source>
        <dbReference type="Proteomes" id="UP000784294"/>
    </source>
</evidence>
<evidence type="ECO:0000313" key="1">
    <source>
        <dbReference type="EMBL" id="VEL29144.1"/>
    </source>
</evidence>
<name>A0A448X6A8_9PLAT</name>
<dbReference type="EMBL" id="CAAALY010100631">
    <property type="protein sequence ID" value="VEL29144.1"/>
    <property type="molecule type" value="Genomic_DNA"/>
</dbReference>
<protein>
    <submittedName>
        <fullName evidence="1">Uncharacterized protein</fullName>
    </submittedName>
</protein>
<dbReference type="AlphaFoldDB" id="A0A448X6A8"/>
<comment type="caution">
    <text evidence="1">The sequence shown here is derived from an EMBL/GenBank/DDBJ whole genome shotgun (WGS) entry which is preliminary data.</text>
</comment>
<dbReference type="Proteomes" id="UP000784294">
    <property type="component" value="Unassembled WGS sequence"/>
</dbReference>
<gene>
    <name evidence="1" type="ORF">PXEA_LOCUS22584</name>
</gene>
<reference evidence="1" key="1">
    <citation type="submission" date="2018-11" db="EMBL/GenBank/DDBJ databases">
        <authorList>
            <consortium name="Pathogen Informatics"/>
        </authorList>
    </citation>
    <scope>NUCLEOTIDE SEQUENCE</scope>
</reference>
<organism evidence="1 2">
    <name type="scientific">Protopolystoma xenopodis</name>
    <dbReference type="NCBI Taxonomy" id="117903"/>
    <lineage>
        <taxon>Eukaryota</taxon>
        <taxon>Metazoa</taxon>
        <taxon>Spiralia</taxon>
        <taxon>Lophotrochozoa</taxon>
        <taxon>Platyhelminthes</taxon>
        <taxon>Monogenea</taxon>
        <taxon>Polyopisthocotylea</taxon>
        <taxon>Polystomatidea</taxon>
        <taxon>Polystomatidae</taxon>
        <taxon>Protopolystoma</taxon>
    </lineage>
</organism>
<keyword evidence="2" id="KW-1185">Reference proteome</keyword>
<proteinExistence type="predicted"/>
<accession>A0A448X6A8</accession>